<reference evidence="1" key="1">
    <citation type="journal article" date="2023" name="IScience">
        <title>Live-bearing cockroach genome reveals convergent evolutionary mechanisms linked to viviparity in insects and beyond.</title>
        <authorList>
            <person name="Fouks B."/>
            <person name="Harrison M.C."/>
            <person name="Mikhailova A.A."/>
            <person name="Marchal E."/>
            <person name="English S."/>
            <person name="Carruthers M."/>
            <person name="Jennings E.C."/>
            <person name="Chiamaka E.L."/>
            <person name="Frigard R.A."/>
            <person name="Pippel M."/>
            <person name="Attardo G.M."/>
            <person name="Benoit J.B."/>
            <person name="Bornberg-Bauer E."/>
            <person name="Tobe S.S."/>
        </authorList>
    </citation>
    <scope>NUCLEOTIDE SEQUENCE</scope>
    <source>
        <strain evidence="1">Stay&amp;Tobe</strain>
    </source>
</reference>
<dbReference type="EMBL" id="JASPKZ010007255">
    <property type="protein sequence ID" value="KAJ9585638.1"/>
    <property type="molecule type" value="Genomic_DNA"/>
</dbReference>
<evidence type="ECO:0000313" key="1">
    <source>
        <dbReference type="EMBL" id="KAJ9585638.1"/>
    </source>
</evidence>
<sequence>RTSDVVFLFCSFFVQCQNSFYEYRFNNVRSICTNRFNSKVIPNPTRGECKEIVVHSENCKHFLCISGPFLILRKSC</sequence>
<accession>A0AAD7ZTN0</accession>
<gene>
    <name evidence="1" type="ORF">L9F63_002558</name>
</gene>
<proteinExistence type="predicted"/>
<protein>
    <submittedName>
        <fullName evidence="1">Uncharacterized protein</fullName>
    </submittedName>
</protein>
<evidence type="ECO:0000313" key="2">
    <source>
        <dbReference type="Proteomes" id="UP001233999"/>
    </source>
</evidence>
<name>A0AAD7ZTN0_DIPPU</name>
<dbReference type="Proteomes" id="UP001233999">
    <property type="component" value="Unassembled WGS sequence"/>
</dbReference>
<feature type="non-terminal residue" evidence="1">
    <location>
        <position position="1"/>
    </location>
</feature>
<comment type="caution">
    <text evidence="1">The sequence shown here is derived from an EMBL/GenBank/DDBJ whole genome shotgun (WGS) entry which is preliminary data.</text>
</comment>
<dbReference type="AlphaFoldDB" id="A0AAD7ZTN0"/>
<keyword evidence="2" id="KW-1185">Reference proteome</keyword>
<reference evidence="1" key="2">
    <citation type="submission" date="2023-05" db="EMBL/GenBank/DDBJ databases">
        <authorList>
            <person name="Fouks B."/>
        </authorList>
    </citation>
    <scope>NUCLEOTIDE SEQUENCE</scope>
    <source>
        <strain evidence="1">Stay&amp;Tobe</strain>
        <tissue evidence="1">Testes</tissue>
    </source>
</reference>
<organism evidence="1 2">
    <name type="scientific">Diploptera punctata</name>
    <name type="common">Pacific beetle cockroach</name>
    <dbReference type="NCBI Taxonomy" id="6984"/>
    <lineage>
        <taxon>Eukaryota</taxon>
        <taxon>Metazoa</taxon>
        <taxon>Ecdysozoa</taxon>
        <taxon>Arthropoda</taxon>
        <taxon>Hexapoda</taxon>
        <taxon>Insecta</taxon>
        <taxon>Pterygota</taxon>
        <taxon>Neoptera</taxon>
        <taxon>Polyneoptera</taxon>
        <taxon>Dictyoptera</taxon>
        <taxon>Blattodea</taxon>
        <taxon>Blaberoidea</taxon>
        <taxon>Blaberidae</taxon>
        <taxon>Diplopterinae</taxon>
        <taxon>Diploptera</taxon>
    </lineage>
</organism>
<feature type="non-terminal residue" evidence="1">
    <location>
        <position position="76"/>
    </location>
</feature>